<dbReference type="GO" id="GO:0006284">
    <property type="term" value="P:base-excision repair"/>
    <property type="evidence" value="ECO:0007669"/>
    <property type="project" value="InterPro"/>
</dbReference>
<dbReference type="Gene3D" id="3.20.190.10">
    <property type="entry name" value="MutM-like, N-terminal"/>
    <property type="match status" value="1"/>
</dbReference>
<dbReference type="Proteomes" id="UP000254621">
    <property type="component" value="Unassembled WGS sequence"/>
</dbReference>
<proteinExistence type="predicted"/>
<protein>
    <submittedName>
        <fullName evidence="2">Formamidopyrimidine-DNA glycosylase</fullName>
        <ecNumber evidence="2">3.2.2.23</ecNumber>
    </submittedName>
</protein>
<dbReference type="STRING" id="1629.IV50_GL000115"/>
<dbReference type="SMART" id="SM00898">
    <property type="entry name" value="Fapy_DNA_glyco"/>
    <property type="match status" value="1"/>
</dbReference>
<dbReference type="InterPro" id="IPR012319">
    <property type="entry name" value="FPG_cat"/>
</dbReference>
<evidence type="ECO:0000313" key="2">
    <source>
        <dbReference type="EMBL" id="SUP58896.1"/>
    </source>
</evidence>
<dbReference type="InterPro" id="IPR035937">
    <property type="entry name" value="FPG_N"/>
</dbReference>
<dbReference type="AlphaFoldDB" id="A0A380P0Y6"/>
<dbReference type="EMBL" id="UHIV01000004">
    <property type="protein sequence ID" value="SUP58896.1"/>
    <property type="molecule type" value="Genomic_DNA"/>
</dbReference>
<dbReference type="Pfam" id="PF01149">
    <property type="entry name" value="Fapy_DNA_glyco"/>
    <property type="match status" value="1"/>
</dbReference>
<keyword evidence="2" id="KW-0378">Hydrolase</keyword>
<dbReference type="GO" id="GO:0008270">
    <property type="term" value="F:zinc ion binding"/>
    <property type="evidence" value="ECO:0007669"/>
    <property type="project" value="InterPro"/>
</dbReference>
<organism evidence="2 3">
    <name type="scientific">Weissella viridescens</name>
    <name type="common">Lactobacillus viridescens</name>
    <dbReference type="NCBI Taxonomy" id="1629"/>
    <lineage>
        <taxon>Bacteria</taxon>
        <taxon>Bacillati</taxon>
        <taxon>Bacillota</taxon>
        <taxon>Bacilli</taxon>
        <taxon>Lactobacillales</taxon>
        <taxon>Lactobacillaceae</taxon>
        <taxon>Weissella</taxon>
    </lineage>
</organism>
<accession>A0A380P0Y6</accession>
<sequence length="95" mass="11028">MPELPEVETVRRGLNRLVKGHTILGTEVRWPKTVSNMTPEEFDAELTGRKIETVDRRGKYLLFRLSGDMTMVSHLRMEGPTTRFPLELNQVSMIW</sequence>
<name>A0A380P0Y6_WEIVI</name>
<evidence type="ECO:0000259" key="1">
    <source>
        <dbReference type="PROSITE" id="PS51068"/>
    </source>
</evidence>
<dbReference type="EC" id="3.2.2.23" evidence="2"/>
<dbReference type="SUPFAM" id="SSF81624">
    <property type="entry name" value="N-terminal domain of MutM-like DNA repair proteins"/>
    <property type="match status" value="1"/>
</dbReference>
<dbReference type="GO" id="GO:0003906">
    <property type="term" value="F:DNA-(apurinic or apyrimidinic site) endonuclease activity"/>
    <property type="evidence" value="ECO:0007669"/>
    <property type="project" value="InterPro"/>
</dbReference>
<dbReference type="PROSITE" id="PS51068">
    <property type="entry name" value="FPG_CAT"/>
    <property type="match status" value="1"/>
</dbReference>
<dbReference type="GO" id="GO:0008534">
    <property type="term" value="F:oxidized purine nucleobase lesion DNA N-glycosylase activity"/>
    <property type="evidence" value="ECO:0007669"/>
    <property type="project" value="UniProtKB-EC"/>
</dbReference>
<reference evidence="2 3" key="1">
    <citation type="submission" date="2018-06" db="EMBL/GenBank/DDBJ databases">
        <authorList>
            <consortium name="Pathogen Informatics"/>
            <person name="Doyle S."/>
        </authorList>
    </citation>
    <scope>NUCLEOTIDE SEQUENCE [LARGE SCALE GENOMIC DNA]</scope>
    <source>
        <strain evidence="2 3">NCTC13645</strain>
    </source>
</reference>
<keyword evidence="2" id="KW-0326">Glycosidase</keyword>
<dbReference type="CDD" id="cd08966">
    <property type="entry name" value="EcFpg-like_N"/>
    <property type="match status" value="1"/>
</dbReference>
<gene>
    <name evidence="2" type="primary">mutM</name>
    <name evidence="2" type="ORF">NCTC13645_01145</name>
</gene>
<evidence type="ECO:0000313" key="3">
    <source>
        <dbReference type="Proteomes" id="UP000254621"/>
    </source>
</evidence>
<feature type="domain" description="Formamidopyrimidine-DNA glycosylase catalytic" evidence="1">
    <location>
        <begin position="2"/>
        <end position="95"/>
    </location>
</feature>